<dbReference type="CDD" id="cd05123">
    <property type="entry name" value="STKc_AGC"/>
    <property type="match status" value="1"/>
</dbReference>
<keyword evidence="15" id="KW-1185">Reference proteome</keyword>
<feature type="domain" description="Protein kinase" evidence="12">
    <location>
        <begin position="116"/>
        <end position="374"/>
    </location>
</feature>
<dbReference type="SMART" id="SM00233">
    <property type="entry name" value="PH"/>
    <property type="match status" value="1"/>
</dbReference>
<organism evidence="14 15">
    <name type="scientific">Tritrichomonas foetus</name>
    <dbReference type="NCBI Taxonomy" id="1144522"/>
    <lineage>
        <taxon>Eukaryota</taxon>
        <taxon>Metamonada</taxon>
        <taxon>Parabasalia</taxon>
        <taxon>Tritrichomonadida</taxon>
        <taxon>Tritrichomonadidae</taxon>
        <taxon>Tritrichomonas</taxon>
    </lineage>
</organism>
<protein>
    <recommendedName>
        <fullName evidence="2">non-specific serine/threonine protein kinase</fullName>
        <ecNumber evidence="2">2.7.11.1</ecNumber>
    </recommendedName>
</protein>
<evidence type="ECO:0000256" key="10">
    <source>
        <dbReference type="RuleBase" id="RU000304"/>
    </source>
</evidence>
<dbReference type="SMART" id="SM00133">
    <property type="entry name" value="S_TK_X"/>
    <property type="match status" value="1"/>
</dbReference>
<dbReference type="Gene3D" id="1.10.510.10">
    <property type="entry name" value="Transferase(Phosphotransferase) domain 1"/>
    <property type="match status" value="1"/>
</dbReference>
<dbReference type="InterPro" id="IPR000719">
    <property type="entry name" value="Prot_kinase_dom"/>
</dbReference>
<dbReference type="VEuPathDB" id="TrichDB:TRFO_37274"/>
<dbReference type="Gene3D" id="2.30.29.30">
    <property type="entry name" value="Pleckstrin-homology domain (PH domain)/Phosphotyrosine-binding domain (PTB)"/>
    <property type="match status" value="1"/>
</dbReference>
<gene>
    <name evidence="14" type="primary">pkbA</name>
    <name evidence="14" type="ORF">TRFO_37274</name>
</gene>
<keyword evidence="8 9" id="KW-0067">ATP-binding</keyword>
<dbReference type="GeneID" id="94846034"/>
<feature type="binding site" evidence="9">
    <location>
        <position position="145"/>
    </location>
    <ligand>
        <name>ATP</name>
        <dbReference type="ChEBI" id="CHEBI:30616"/>
    </ligand>
</feature>
<dbReference type="InterPro" id="IPR001849">
    <property type="entry name" value="PH_domain"/>
</dbReference>
<dbReference type="InterPro" id="IPR011009">
    <property type="entry name" value="Kinase-like_dom_sf"/>
</dbReference>
<dbReference type="OrthoDB" id="63267at2759"/>
<dbReference type="PROSITE" id="PS50003">
    <property type="entry name" value="PH_DOMAIN"/>
    <property type="match status" value="1"/>
</dbReference>
<dbReference type="PROSITE" id="PS50011">
    <property type="entry name" value="PROTEIN_KINASE_DOM"/>
    <property type="match status" value="1"/>
</dbReference>
<dbReference type="Pfam" id="PF00433">
    <property type="entry name" value="Pkinase_C"/>
    <property type="match status" value="1"/>
</dbReference>
<evidence type="ECO:0000256" key="2">
    <source>
        <dbReference type="ARBA" id="ARBA00012513"/>
    </source>
</evidence>
<evidence type="ECO:0000256" key="9">
    <source>
        <dbReference type="PROSITE-ProRule" id="PRU10141"/>
    </source>
</evidence>
<dbReference type="SUPFAM" id="SSF50729">
    <property type="entry name" value="PH domain-like"/>
    <property type="match status" value="1"/>
</dbReference>
<evidence type="ECO:0000256" key="6">
    <source>
        <dbReference type="ARBA" id="ARBA00022741"/>
    </source>
</evidence>
<keyword evidence="4" id="KW-0597">Phosphoprotein</keyword>
<evidence type="ECO:0000259" key="12">
    <source>
        <dbReference type="PROSITE" id="PS50011"/>
    </source>
</evidence>
<keyword evidence="6 9" id="KW-0547">Nucleotide-binding</keyword>
<dbReference type="InterPro" id="IPR000961">
    <property type="entry name" value="AGC-kinase_C"/>
</dbReference>
<dbReference type="EMBL" id="MLAK01001169">
    <property type="protein sequence ID" value="OHS96565.1"/>
    <property type="molecule type" value="Genomic_DNA"/>
</dbReference>
<reference evidence="14" key="1">
    <citation type="submission" date="2016-10" db="EMBL/GenBank/DDBJ databases">
        <authorList>
            <person name="Benchimol M."/>
            <person name="Almeida L.G."/>
            <person name="Vasconcelos A.T."/>
            <person name="Perreira-Neves A."/>
            <person name="Rosa I.A."/>
            <person name="Tasca T."/>
            <person name="Bogo M.R."/>
            <person name="de Souza W."/>
        </authorList>
    </citation>
    <scope>NUCLEOTIDE SEQUENCE [LARGE SCALE GENOMIC DNA]</scope>
    <source>
        <strain evidence="14">K</strain>
    </source>
</reference>
<dbReference type="GO" id="GO:0004674">
    <property type="term" value="F:protein serine/threonine kinase activity"/>
    <property type="evidence" value="ECO:0007669"/>
    <property type="project" value="UniProtKB-KW"/>
</dbReference>
<proteinExistence type="inferred from homology"/>
<dbReference type="FunFam" id="1.10.510.10:FF:000008">
    <property type="entry name" value="Non-specific serine/threonine protein kinase"/>
    <property type="match status" value="1"/>
</dbReference>
<evidence type="ECO:0000256" key="8">
    <source>
        <dbReference type="ARBA" id="ARBA00022840"/>
    </source>
</evidence>
<evidence type="ECO:0000256" key="7">
    <source>
        <dbReference type="ARBA" id="ARBA00022777"/>
    </source>
</evidence>
<feature type="domain" description="PH" evidence="11">
    <location>
        <begin position="3"/>
        <end position="97"/>
    </location>
</feature>
<evidence type="ECO:0000256" key="1">
    <source>
        <dbReference type="ARBA" id="ARBA00006935"/>
    </source>
</evidence>
<dbReference type="InterPro" id="IPR008271">
    <property type="entry name" value="Ser/Thr_kinase_AS"/>
</dbReference>
<dbReference type="InterPro" id="IPR017441">
    <property type="entry name" value="Protein_kinase_ATP_BS"/>
</dbReference>
<name>A0A1J4JGI3_9EUKA</name>
<dbReference type="PROSITE" id="PS00108">
    <property type="entry name" value="PROTEIN_KINASE_ST"/>
    <property type="match status" value="1"/>
</dbReference>
<dbReference type="Proteomes" id="UP000179807">
    <property type="component" value="Unassembled WGS sequence"/>
</dbReference>
<accession>A0A1J4JGI3</accession>
<evidence type="ECO:0000313" key="14">
    <source>
        <dbReference type="EMBL" id="OHS96565.1"/>
    </source>
</evidence>
<dbReference type="SMART" id="SM00220">
    <property type="entry name" value="S_TKc"/>
    <property type="match status" value="1"/>
</dbReference>
<dbReference type="PROSITE" id="PS00107">
    <property type="entry name" value="PROTEIN_KINASE_ATP"/>
    <property type="match status" value="1"/>
</dbReference>
<sequence length="447" mass="51331">MSSTSFKGYLLRQSGILKNWKRQYYELAGHSLREFSDKGSPELCRIELVKPCRILTVNDIHKPYCFKIQLKIKSFLFAAETTDDFVKWTNLLTDAIPDSEKQTQDTDAKKVNVNDFEIIKVIGRGTYGKVSLVRFMGDGKLYAMKSMSKRKLSEENNIENVLVEKEILMKSKNPFLVHAYFCFQTEAKIFLILDYVPGGELFHRLKEEGRFSEKRTQLYAAEILLGIDHLHKKGFIYRDIKPENILVDIDGHLKITDFGFAKGNMKSSSNTTSSFCGTPEYLAPEVFKQQPYNRSVDWWSLGALIYEMLTGSPPFYDQNSKKMYMAILFNPLDFPKFLSNDAIDLLRKLLEKDPKKRLGSGPIGANEIKVHPFFCEIDWDKVLRKDIRPSWIPPVENPTDTSHFDPQFTAETPGVSFEDPNLVPIDAQNAFVNFTCNNNDESVIDML</sequence>
<dbReference type="PROSITE" id="PS51285">
    <property type="entry name" value="AGC_KINASE_CTER"/>
    <property type="match status" value="1"/>
</dbReference>
<evidence type="ECO:0000259" key="13">
    <source>
        <dbReference type="PROSITE" id="PS51285"/>
    </source>
</evidence>
<comment type="caution">
    <text evidence="14">The sequence shown here is derived from an EMBL/GenBank/DDBJ whole genome shotgun (WGS) entry which is preliminary data.</text>
</comment>
<dbReference type="RefSeq" id="XP_068349702.1">
    <property type="nucleotide sequence ID" value="XM_068511330.1"/>
</dbReference>
<evidence type="ECO:0000256" key="4">
    <source>
        <dbReference type="ARBA" id="ARBA00022553"/>
    </source>
</evidence>
<keyword evidence="5" id="KW-0808">Transferase</keyword>
<dbReference type="SUPFAM" id="SSF56112">
    <property type="entry name" value="Protein kinase-like (PK-like)"/>
    <property type="match status" value="1"/>
</dbReference>
<dbReference type="EC" id="2.7.11.1" evidence="2"/>
<dbReference type="Gene3D" id="3.30.200.20">
    <property type="entry name" value="Phosphorylase Kinase, domain 1"/>
    <property type="match status" value="1"/>
</dbReference>
<dbReference type="InterPro" id="IPR011993">
    <property type="entry name" value="PH-like_dom_sf"/>
</dbReference>
<dbReference type="InterPro" id="IPR045270">
    <property type="entry name" value="STKc_AGC"/>
</dbReference>
<dbReference type="PANTHER" id="PTHR24351">
    <property type="entry name" value="RIBOSOMAL PROTEIN S6 KINASE"/>
    <property type="match status" value="1"/>
</dbReference>
<evidence type="ECO:0000256" key="3">
    <source>
        <dbReference type="ARBA" id="ARBA00022527"/>
    </source>
</evidence>
<comment type="similarity">
    <text evidence="1">Belongs to the protein kinase superfamily. AGC Ser/Thr protein kinase family. RAC subfamily.</text>
</comment>
<keyword evidence="3 10" id="KW-0723">Serine/threonine-protein kinase</keyword>
<dbReference type="Pfam" id="PF00069">
    <property type="entry name" value="Pkinase"/>
    <property type="match status" value="1"/>
</dbReference>
<evidence type="ECO:0000259" key="11">
    <source>
        <dbReference type="PROSITE" id="PS50003"/>
    </source>
</evidence>
<keyword evidence="7 14" id="KW-0418">Kinase</keyword>
<evidence type="ECO:0000256" key="5">
    <source>
        <dbReference type="ARBA" id="ARBA00022679"/>
    </source>
</evidence>
<dbReference type="GO" id="GO:0005524">
    <property type="term" value="F:ATP binding"/>
    <property type="evidence" value="ECO:0007669"/>
    <property type="project" value="UniProtKB-UniRule"/>
</dbReference>
<evidence type="ECO:0000313" key="15">
    <source>
        <dbReference type="Proteomes" id="UP000179807"/>
    </source>
</evidence>
<dbReference type="Pfam" id="PF00169">
    <property type="entry name" value="PH"/>
    <property type="match status" value="1"/>
</dbReference>
<dbReference type="AlphaFoldDB" id="A0A1J4JGI3"/>
<dbReference type="InterPro" id="IPR017892">
    <property type="entry name" value="Pkinase_C"/>
</dbReference>
<feature type="domain" description="AGC-kinase C-terminal" evidence="13">
    <location>
        <begin position="375"/>
        <end position="446"/>
    </location>
</feature>